<dbReference type="PANTHER" id="PTHR31344">
    <property type="entry name" value="NUCLEAR PORE COMPLEX PROTEIN NUP205"/>
    <property type="match status" value="1"/>
</dbReference>
<comment type="caution">
    <text evidence="1">The sequence shown here is derived from an EMBL/GenBank/DDBJ whole genome shotgun (WGS) entry which is preliminary data.</text>
</comment>
<gene>
    <name evidence="1" type="ORF">Ahy_A04g020045</name>
</gene>
<evidence type="ECO:0000313" key="2">
    <source>
        <dbReference type="Proteomes" id="UP000289738"/>
    </source>
</evidence>
<dbReference type="STRING" id="3818.A0A445DGW4"/>
<protein>
    <submittedName>
        <fullName evidence="1">Uncharacterized protein</fullName>
    </submittedName>
</protein>
<dbReference type="GO" id="GO:0005643">
    <property type="term" value="C:nuclear pore"/>
    <property type="evidence" value="ECO:0007669"/>
    <property type="project" value="InterPro"/>
</dbReference>
<evidence type="ECO:0000313" key="1">
    <source>
        <dbReference type="EMBL" id="RYR62447.1"/>
    </source>
</evidence>
<dbReference type="EMBL" id="SDMP01000004">
    <property type="protein sequence ID" value="RYR62447.1"/>
    <property type="molecule type" value="Genomic_DNA"/>
</dbReference>
<dbReference type="InterPro" id="IPR021827">
    <property type="entry name" value="Nup186/Nup192/Nup205"/>
</dbReference>
<name>A0A445DGW4_ARAHY</name>
<dbReference type="PANTHER" id="PTHR31344:SF11">
    <property type="entry name" value="NUCLEOLAR PROTEIN GAR2-LIKE PROTEIN"/>
    <property type="match status" value="1"/>
</dbReference>
<dbReference type="AlphaFoldDB" id="A0A445DGW4"/>
<reference evidence="1 2" key="1">
    <citation type="submission" date="2019-01" db="EMBL/GenBank/DDBJ databases">
        <title>Sequencing of cultivated peanut Arachis hypogaea provides insights into genome evolution and oil improvement.</title>
        <authorList>
            <person name="Chen X."/>
        </authorList>
    </citation>
    <scope>NUCLEOTIDE SEQUENCE [LARGE SCALE GENOMIC DNA]</scope>
    <source>
        <strain evidence="2">cv. Fuhuasheng</strain>
        <tissue evidence="1">Leaves</tissue>
    </source>
</reference>
<sequence>MLKFESNQVMEHCIARLYVAMFNAIRWESALEIPTDPVSDPIVDSKVGNWSRWLTDMFSMDVEDCLQDQESGENDESRDNDSKPKSFLLLNDLSDLLMLPKDMLMDKQVRREVCPSITLLLIIRVLYNFTPDEFCPDPVPGIVLKSLHEEVANLRERFEQHRHVL</sequence>
<proteinExistence type="predicted"/>
<organism evidence="1 2">
    <name type="scientific">Arachis hypogaea</name>
    <name type="common">Peanut</name>
    <dbReference type="NCBI Taxonomy" id="3818"/>
    <lineage>
        <taxon>Eukaryota</taxon>
        <taxon>Viridiplantae</taxon>
        <taxon>Streptophyta</taxon>
        <taxon>Embryophyta</taxon>
        <taxon>Tracheophyta</taxon>
        <taxon>Spermatophyta</taxon>
        <taxon>Magnoliopsida</taxon>
        <taxon>eudicotyledons</taxon>
        <taxon>Gunneridae</taxon>
        <taxon>Pentapetalae</taxon>
        <taxon>rosids</taxon>
        <taxon>fabids</taxon>
        <taxon>Fabales</taxon>
        <taxon>Fabaceae</taxon>
        <taxon>Papilionoideae</taxon>
        <taxon>50 kb inversion clade</taxon>
        <taxon>dalbergioids sensu lato</taxon>
        <taxon>Dalbergieae</taxon>
        <taxon>Pterocarpus clade</taxon>
        <taxon>Arachis</taxon>
    </lineage>
</organism>
<accession>A0A445DGW4</accession>
<dbReference type="Proteomes" id="UP000289738">
    <property type="component" value="Chromosome A04"/>
</dbReference>
<keyword evidence="2" id="KW-1185">Reference proteome</keyword>